<protein>
    <recommendedName>
        <fullName evidence="7">Regulator of microtubule dynamics protein 1</fullName>
    </recommendedName>
    <alternativeName>
        <fullName evidence="8">Protein FAM82B</fullName>
    </alternativeName>
</protein>
<dbReference type="PANTHER" id="PTHR16056:SF16">
    <property type="entry name" value="REGULATOR OF MICROTUBULE DYNAMICS PROTEIN 1"/>
    <property type="match status" value="1"/>
</dbReference>
<dbReference type="GO" id="GO:0005739">
    <property type="term" value="C:mitochondrion"/>
    <property type="evidence" value="ECO:0007669"/>
    <property type="project" value="TreeGrafter"/>
</dbReference>
<dbReference type="SUPFAM" id="SSF48452">
    <property type="entry name" value="TPR-like"/>
    <property type="match status" value="1"/>
</dbReference>
<keyword evidence="11" id="KW-1185">Reference proteome</keyword>
<evidence type="ECO:0000256" key="7">
    <source>
        <dbReference type="ARBA" id="ARBA00039966"/>
    </source>
</evidence>
<evidence type="ECO:0000313" key="10">
    <source>
        <dbReference type="EMBL" id="CAB3371389.1"/>
    </source>
</evidence>
<feature type="repeat" description="TPR" evidence="9">
    <location>
        <begin position="240"/>
        <end position="273"/>
    </location>
</feature>
<comment type="subunit">
    <text evidence="2">Interacts with microtubules.</text>
</comment>
<dbReference type="GO" id="GO:0097431">
    <property type="term" value="C:mitotic spindle pole"/>
    <property type="evidence" value="ECO:0007669"/>
    <property type="project" value="TreeGrafter"/>
</dbReference>
<dbReference type="Pfam" id="PF21033">
    <property type="entry name" value="RMD1-3"/>
    <property type="match status" value="1"/>
</dbReference>
<dbReference type="InterPro" id="IPR011990">
    <property type="entry name" value="TPR-like_helical_dom_sf"/>
</dbReference>
<keyword evidence="5 9" id="KW-0802">TPR repeat</keyword>
<dbReference type="InterPro" id="IPR049039">
    <property type="entry name" value="RMD1-3_a_helical_rpt"/>
</dbReference>
<dbReference type="AlphaFoldDB" id="A0A8S1CTC1"/>
<dbReference type="OrthoDB" id="69711at2759"/>
<evidence type="ECO:0000256" key="5">
    <source>
        <dbReference type="ARBA" id="ARBA00022803"/>
    </source>
</evidence>
<comment type="caution">
    <text evidence="10">The sequence shown here is derived from an EMBL/GenBank/DDBJ whole genome shotgun (WGS) entry which is preliminary data.</text>
</comment>
<evidence type="ECO:0000313" key="11">
    <source>
        <dbReference type="Proteomes" id="UP000494165"/>
    </source>
</evidence>
<organism evidence="10 11">
    <name type="scientific">Cloeon dipterum</name>
    <dbReference type="NCBI Taxonomy" id="197152"/>
    <lineage>
        <taxon>Eukaryota</taxon>
        <taxon>Metazoa</taxon>
        <taxon>Ecdysozoa</taxon>
        <taxon>Arthropoda</taxon>
        <taxon>Hexapoda</taxon>
        <taxon>Insecta</taxon>
        <taxon>Pterygota</taxon>
        <taxon>Palaeoptera</taxon>
        <taxon>Ephemeroptera</taxon>
        <taxon>Pisciforma</taxon>
        <taxon>Baetidae</taxon>
        <taxon>Cloeon</taxon>
    </lineage>
</organism>
<proteinExistence type="predicted"/>
<evidence type="ECO:0000256" key="1">
    <source>
        <dbReference type="ARBA" id="ARBA00004245"/>
    </source>
</evidence>
<dbReference type="Proteomes" id="UP000494165">
    <property type="component" value="Unassembled WGS sequence"/>
</dbReference>
<evidence type="ECO:0000256" key="6">
    <source>
        <dbReference type="ARBA" id="ARBA00023212"/>
    </source>
</evidence>
<accession>A0A8S1CTC1</accession>
<dbReference type="InterPro" id="IPR019734">
    <property type="entry name" value="TPR_rpt"/>
</dbReference>
<gene>
    <name evidence="10" type="ORF">CLODIP_2_CD04629</name>
</gene>
<dbReference type="GO" id="GO:0008017">
    <property type="term" value="F:microtubule binding"/>
    <property type="evidence" value="ECO:0007669"/>
    <property type="project" value="TreeGrafter"/>
</dbReference>
<dbReference type="EMBL" id="CADEPI010000061">
    <property type="protein sequence ID" value="CAB3371389.1"/>
    <property type="molecule type" value="Genomic_DNA"/>
</dbReference>
<evidence type="ECO:0000256" key="3">
    <source>
        <dbReference type="ARBA" id="ARBA00022490"/>
    </source>
</evidence>
<dbReference type="Gene3D" id="1.25.40.10">
    <property type="entry name" value="Tetratricopeptide repeat domain"/>
    <property type="match status" value="1"/>
</dbReference>
<comment type="subcellular location">
    <subcellularLocation>
        <location evidence="1">Cytoplasm</location>
        <location evidence="1">Cytoskeleton</location>
    </subcellularLocation>
</comment>
<evidence type="ECO:0000256" key="2">
    <source>
        <dbReference type="ARBA" id="ARBA00011375"/>
    </source>
</evidence>
<evidence type="ECO:0000256" key="4">
    <source>
        <dbReference type="ARBA" id="ARBA00022737"/>
    </source>
</evidence>
<keyword evidence="6" id="KW-0206">Cytoskeleton</keyword>
<keyword evidence="3" id="KW-0963">Cytoplasm</keyword>
<evidence type="ECO:0000256" key="8">
    <source>
        <dbReference type="ARBA" id="ARBA00041958"/>
    </source>
</evidence>
<dbReference type="GO" id="GO:0005876">
    <property type="term" value="C:spindle microtubule"/>
    <property type="evidence" value="ECO:0007669"/>
    <property type="project" value="TreeGrafter"/>
</dbReference>
<keyword evidence="4" id="KW-0677">Repeat</keyword>
<evidence type="ECO:0000256" key="9">
    <source>
        <dbReference type="PROSITE-ProRule" id="PRU00339"/>
    </source>
</evidence>
<dbReference type="PANTHER" id="PTHR16056">
    <property type="entry name" value="REGULATOR OF MICROTUBULE DYNAMICS PROTEIN"/>
    <property type="match status" value="1"/>
</dbReference>
<sequence>MILRHLRGAFAHVFRQYRSQVNAAKKIPALFSVFLGAGRNKNLLLWIPTVTTVHTFSWSRQQSNEPNLKALDELFDQNKFEEICQRLAPHKDGDNVEFLWRYARALYKRSKVAANETDKKNLVYEAFEVVERALQRGAKVSPVHKWYSILLDAKSHFEGTKARITVTEKVKEHMLKAVELNPKDSTTLYMLGLWCYEVTVLPWYQRKIASTIFAKPPDSSYEEALSFCERAEKISPNFYSLNLLLIGKIYDKLGQRDKAVEYLKRARDYIPQTDDDINATKEAKEILTSWGVKN</sequence>
<dbReference type="PROSITE" id="PS50005">
    <property type="entry name" value="TPR"/>
    <property type="match status" value="1"/>
</dbReference>
<name>A0A8S1CTC1_9INSE</name>
<reference evidence="10 11" key="1">
    <citation type="submission" date="2020-04" db="EMBL/GenBank/DDBJ databases">
        <authorList>
            <person name="Alioto T."/>
            <person name="Alioto T."/>
            <person name="Gomez Garrido J."/>
        </authorList>
    </citation>
    <scope>NUCLEOTIDE SEQUENCE [LARGE SCALE GENOMIC DNA]</scope>
</reference>